<dbReference type="GO" id="GO:0004843">
    <property type="term" value="F:cysteine-type deubiquitinase activity"/>
    <property type="evidence" value="ECO:0007669"/>
    <property type="project" value="UniProtKB-EC"/>
</dbReference>
<dbReference type="PANTHER" id="PTHR24006:SF758">
    <property type="entry name" value="UBIQUITIN CARBOXYL-TERMINAL HYDROLASE 36"/>
    <property type="match status" value="1"/>
</dbReference>
<dbReference type="PROSITE" id="PS00972">
    <property type="entry name" value="USP_1"/>
    <property type="match status" value="1"/>
</dbReference>
<evidence type="ECO:0000259" key="8">
    <source>
        <dbReference type="PROSITE" id="PS50235"/>
    </source>
</evidence>
<evidence type="ECO:0000256" key="7">
    <source>
        <dbReference type="ARBA" id="ARBA00022807"/>
    </source>
</evidence>
<accession>A0AAW1NRX0</accession>
<name>A0AAW1NRX0_9CHLO</name>
<dbReference type="EMBL" id="JALJOQ010000163">
    <property type="protein sequence ID" value="KAK9792483.1"/>
    <property type="molecule type" value="Genomic_DNA"/>
</dbReference>
<evidence type="ECO:0000256" key="5">
    <source>
        <dbReference type="ARBA" id="ARBA00022786"/>
    </source>
</evidence>
<dbReference type="Pfam" id="PF00443">
    <property type="entry name" value="UCH"/>
    <property type="match status" value="1"/>
</dbReference>
<protein>
    <recommendedName>
        <fullName evidence="3">ubiquitinyl hydrolase 1</fullName>
        <ecNumber evidence="3">3.4.19.12</ecNumber>
    </recommendedName>
</protein>
<dbReference type="InterPro" id="IPR001394">
    <property type="entry name" value="Peptidase_C19_UCH"/>
</dbReference>
<dbReference type="InterPro" id="IPR028889">
    <property type="entry name" value="USP"/>
</dbReference>
<dbReference type="PROSITE" id="PS50235">
    <property type="entry name" value="USP_3"/>
    <property type="match status" value="1"/>
</dbReference>
<dbReference type="InterPro" id="IPR050164">
    <property type="entry name" value="Peptidase_C19"/>
</dbReference>
<dbReference type="InterPro" id="IPR018200">
    <property type="entry name" value="USP_CS"/>
</dbReference>
<keyword evidence="7" id="KW-0788">Thiol protease</keyword>
<sequence>MVAAQAFIGPVLPPDWSGRGPSSTESSAVEAYGALTGLKTEPDGRIQLQMEFDPSEQIEHGHGLVNLGNSCFMAATVQCLTHLAPFANLSLTNAHQKVCEETREEKTFCAACGLYRRIFAGLMRNSLVAVHPKHMWSHLQEYAEHFTRGQQEDAHEFLLCCLDAVERDCLTLYKRLSSLPVKPGQEPKTEVAEFTTTDKLEGANLYSCEKCKRHVVAEKRVTVHQSPNVLVLHLQRFSLFAKINRQIDFPAELDLGPCLPLLRLCPSTQRWPLVVHE</sequence>
<dbReference type="SUPFAM" id="SSF54001">
    <property type="entry name" value="Cysteine proteinases"/>
    <property type="match status" value="1"/>
</dbReference>
<keyword evidence="4" id="KW-0645">Protease</keyword>
<dbReference type="GO" id="GO:0016579">
    <property type="term" value="P:protein deubiquitination"/>
    <property type="evidence" value="ECO:0007669"/>
    <property type="project" value="InterPro"/>
</dbReference>
<feature type="domain" description="USP" evidence="8">
    <location>
        <begin position="62"/>
        <end position="277"/>
    </location>
</feature>
<dbReference type="PANTHER" id="PTHR24006">
    <property type="entry name" value="UBIQUITIN CARBOXYL-TERMINAL HYDROLASE"/>
    <property type="match status" value="1"/>
</dbReference>
<keyword evidence="5" id="KW-0833">Ubl conjugation pathway</keyword>
<keyword evidence="10" id="KW-1185">Reference proteome</keyword>
<dbReference type="GO" id="GO:0005634">
    <property type="term" value="C:nucleus"/>
    <property type="evidence" value="ECO:0007669"/>
    <property type="project" value="TreeGrafter"/>
</dbReference>
<comment type="catalytic activity">
    <reaction evidence="1">
        <text>Thiol-dependent hydrolysis of ester, thioester, amide, peptide and isopeptide bonds formed by the C-terminal Gly of ubiquitin (a 76-residue protein attached to proteins as an intracellular targeting signal).</text>
        <dbReference type="EC" id="3.4.19.12"/>
    </reaction>
</comment>
<dbReference type="Gene3D" id="3.90.70.10">
    <property type="entry name" value="Cysteine proteinases"/>
    <property type="match status" value="2"/>
</dbReference>
<proteinExistence type="inferred from homology"/>
<evidence type="ECO:0000256" key="1">
    <source>
        <dbReference type="ARBA" id="ARBA00000707"/>
    </source>
</evidence>
<dbReference type="GO" id="GO:0006508">
    <property type="term" value="P:proteolysis"/>
    <property type="evidence" value="ECO:0007669"/>
    <property type="project" value="UniProtKB-KW"/>
</dbReference>
<dbReference type="Proteomes" id="UP001465755">
    <property type="component" value="Unassembled WGS sequence"/>
</dbReference>
<dbReference type="EC" id="3.4.19.12" evidence="3"/>
<dbReference type="InterPro" id="IPR038765">
    <property type="entry name" value="Papain-like_cys_pep_sf"/>
</dbReference>
<evidence type="ECO:0000256" key="2">
    <source>
        <dbReference type="ARBA" id="ARBA00009085"/>
    </source>
</evidence>
<evidence type="ECO:0000313" key="9">
    <source>
        <dbReference type="EMBL" id="KAK9792483.1"/>
    </source>
</evidence>
<evidence type="ECO:0000256" key="4">
    <source>
        <dbReference type="ARBA" id="ARBA00022670"/>
    </source>
</evidence>
<reference evidence="9 10" key="1">
    <citation type="journal article" date="2024" name="Nat. Commun.">
        <title>Phylogenomics reveals the evolutionary origins of lichenization in chlorophyte algae.</title>
        <authorList>
            <person name="Puginier C."/>
            <person name="Libourel C."/>
            <person name="Otte J."/>
            <person name="Skaloud P."/>
            <person name="Haon M."/>
            <person name="Grisel S."/>
            <person name="Petersen M."/>
            <person name="Berrin J.G."/>
            <person name="Delaux P.M."/>
            <person name="Dal Grande F."/>
            <person name="Keller J."/>
        </authorList>
    </citation>
    <scope>NUCLEOTIDE SEQUENCE [LARGE SCALE GENOMIC DNA]</scope>
    <source>
        <strain evidence="9 10">SAG 2036</strain>
    </source>
</reference>
<dbReference type="FunFam" id="3.90.70.10:FF:000119">
    <property type="entry name" value="Ubiquitin specific peptidase 36"/>
    <property type="match status" value="1"/>
</dbReference>
<evidence type="ECO:0000256" key="3">
    <source>
        <dbReference type="ARBA" id="ARBA00012759"/>
    </source>
</evidence>
<comment type="caution">
    <text evidence="9">The sequence shown here is derived from an EMBL/GenBank/DDBJ whole genome shotgun (WGS) entry which is preliminary data.</text>
</comment>
<dbReference type="AlphaFoldDB" id="A0AAW1NRX0"/>
<evidence type="ECO:0000256" key="6">
    <source>
        <dbReference type="ARBA" id="ARBA00022801"/>
    </source>
</evidence>
<dbReference type="GO" id="GO:0005829">
    <property type="term" value="C:cytosol"/>
    <property type="evidence" value="ECO:0007669"/>
    <property type="project" value="TreeGrafter"/>
</dbReference>
<evidence type="ECO:0000313" key="10">
    <source>
        <dbReference type="Proteomes" id="UP001465755"/>
    </source>
</evidence>
<keyword evidence="6" id="KW-0378">Hydrolase</keyword>
<comment type="similarity">
    <text evidence="2">Belongs to the peptidase C19 family.</text>
</comment>
<organism evidence="9 10">
    <name type="scientific">Symbiochloris irregularis</name>
    <dbReference type="NCBI Taxonomy" id="706552"/>
    <lineage>
        <taxon>Eukaryota</taxon>
        <taxon>Viridiplantae</taxon>
        <taxon>Chlorophyta</taxon>
        <taxon>core chlorophytes</taxon>
        <taxon>Trebouxiophyceae</taxon>
        <taxon>Trebouxiales</taxon>
        <taxon>Trebouxiaceae</taxon>
        <taxon>Symbiochloris</taxon>
    </lineage>
</organism>
<gene>
    <name evidence="9" type="ORF">WJX73_005377</name>
</gene>